<feature type="signal peptide" evidence="4">
    <location>
        <begin position="1"/>
        <end position="29"/>
    </location>
</feature>
<keyword evidence="6" id="KW-1185">Reference proteome</keyword>
<name>A0A7W5FXM0_9BURK</name>
<dbReference type="Pfam" id="PF12796">
    <property type="entry name" value="Ank_2"/>
    <property type="match status" value="1"/>
</dbReference>
<gene>
    <name evidence="5" type="ORF">FHS03_005524</name>
</gene>
<evidence type="ECO:0000256" key="2">
    <source>
        <dbReference type="ARBA" id="ARBA00023043"/>
    </source>
</evidence>
<evidence type="ECO:0000313" key="5">
    <source>
        <dbReference type="EMBL" id="MBB3122423.1"/>
    </source>
</evidence>
<proteinExistence type="predicted"/>
<dbReference type="PANTHER" id="PTHR24171">
    <property type="entry name" value="ANKYRIN REPEAT DOMAIN-CONTAINING PROTEIN 39-RELATED"/>
    <property type="match status" value="1"/>
</dbReference>
<feature type="chain" id="PRO_5030719114" evidence="4">
    <location>
        <begin position="30"/>
        <end position="206"/>
    </location>
</feature>
<evidence type="ECO:0000256" key="4">
    <source>
        <dbReference type="SAM" id="SignalP"/>
    </source>
</evidence>
<comment type="caution">
    <text evidence="5">The sequence shown here is derived from an EMBL/GenBank/DDBJ whole genome shotgun (WGS) entry which is preliminary data.</text>
</comment>
<dbReference type="Gene3D" id="1.25.40.20">
    <property type="entry name" value="Ankyrin repeat-containing domain"/>
    <property type="match status" value="1"/>
</dbReference>
<dbReference type="SUPFAM" id="SSF48403">
    <property type="entry name" value="Ankyrin repeat"/>
    <property type="match status" value="1"/>
</dbReference>
<dbReference type="PROSITE" id="PS50297">
    <property type="entry name" value="ANK_REP_REGION"/>
    <property type="match status" value="3"/>
</dbReference>
<accession>A0A7W5FXM0</accession>
<feature type="repeat" description="ANK" evidence="3">
    <location>
        <begin position="113"/>
        <end position="145"/>
    </location>
</feature>
<dbReference type="PRINTS" id="PR01415">
    <property type="entry name" value="ANKYRIN"/>
</dbReference>
<dbReference type="EMBL" id="JACHXD010000031">
    <property type="protein sequence ID" value="MBB3122423.1"/>
    <property type="molecule type" value="Genomic_DNA"/>
</dbReference>
<dbReference type="InterPro" id="IPR036770">
    <property type="entry name" value="Ankyrin_rpt-contain_sf"/>
</dbReference>
<dbReference type="RefSeq" id="WP_183444080.1">
    <property type="nucleotide sequence ID" value="NZ_JACHXD010000031.1"/>
</dbReference>
<protein>
    <submittedName>
        <fullName evidence="5">Ankyrin repeat protein</fullName>
    </submittedName>
</protein>
<keyword evidence="2 3" id="KW-0040">ANK repeat</keyword>
<dbReference type="PROSITE" id="PS50088">
    <property type="entry name" value="ANK_REPEAT"/>
    <property type="match status" value="3"/>
</dbReference>
<reference evidence="5 6" key="1">
    <citation type="submission" date="2020-08" db="EMBL/GenBank/DDBJ databases">
        <title>Genomic Encyclopedia of Type Strains, Phase III (KMG-III): the genomes of soil and plant-associated and newly described type strains.</title>
        <authorList>
            <person name="Whitman W."/>
        </authorList>
    </citation>
    <scope>NUCLEOTIDE SEQUENCE [LARGE SCALE GENOMIC DNA]</scope>
    <source>
        <strain evidence="5 6">CECT 8897</strain>
    </source>
</reference>
<sequence length="206" mass="20988">MQPSKCLKTLLRRALSTLAAPLLILPVQAADNPTPSQRLVTMGLEATPARLVQFAAQGDANVVGLLLQAGVSVNATDPLRQVTALHNAAAQGHVSLMKKLLEQGANVNAADWFGTTPLIAAAYHGQIEAVRLLLQQGAAVNAVSKEGATALTAAVYSGKDALLDLLLAQGASPALPANGEQPLAIAQRAGRGAMAAALQKNAGGAK</sequence>
<evidence type="ECO:0000313" key="6">
    <source>
        <dbReference type="Proteomes" id="UP000541535"/>
    </source>
</evidence>
<dbReference type="InterPro" id="IPR002110">
    <property type="entry name" value="Ankyrin_rpt"/>
</dbReference>
<evidence type="ECO:0000256" key="1">
    <source>
        <dbReference type="ARBA" id="ARBA00022737"/>
    </source>
</evidence>
<evidence type="ECO:0000256" key="3">
    <source>
        <dbReference type="PROSITE-ProRule" id="PRU00023"/>
    </source>
</evidence>
<dbReference type="Proteomes" id="UP000541535">
    <property type="component" value="Unassembled WGS sequence"/>
</dbReference>
<dbReference type="SMART" id="SM00248">
    <property type="entry name" value="ANK"/>
    <property type="match status" value="3"/>
</dbReference>
<dbReference type="AlphaFoldDB" id="A0A7W5FXM0"/>
<keyword evidence="1" id="KW-0677">Repeat</keyword>
<organism evidence="5 6">
    <name type="scientific">Pseudoduganella violacea</name>
    <dbReference type="NCBI Taxonomy" id="1715466"/>
    <lineage>
        <taxon>Bacteria</taxon>
        <taxon>Pseudomonadati</taxon>
        <taxon>Pseudomonadota</taxon>
        <taxon>Betaproteobacteria</taxon>
        <taxon>Burkholderiales</taxon>
        <taxon>Oxalobacteraceae</taxon>
        <taxon>Telluria group</taxon>
        <taxon>Pseudoduganella</taxon>
    </lineage>
</organism>
<keyword evidence="4" id="KW-0732">Signal</keyword>
<feature type="repeat" description="ANK" evidence="3">
    <location>
        <begin position="146"/>
        <end position="178"/>
    </location>
</feature>
<feature type="repeat" description="ANK" evidence="3">
    <location>
        <begin position="80"/>
        <end position="112"/>
    </location>
</feature>